<feature type="compositionally biased region" description="Basic and acidic residues" evidence="2">
    <location>
        <begin position="48"/>
        <end position="72"/>
    </location>
</feature>
<dbReference type="EMBL" id="BKCJ010154065">
    <property type="protein sequence ID" value="GEY12992.1"/>
    <property type="molecule type" value="Genomic_DNA"/>
</dbReference>
<sequence length="196" mass="21861">MYGHYDYGSHHNVGGSSSQPNFGGSSSQPNVGSSSSQPNFRDSSSPEVLKDSEKWNSGELPAFRKEMKDSKNKRYKLSGSSSFNTKDSGEGSINLNTTVGTEDENEVEEVEEVRRPRPIGRDQAKRKMKAGSASSTSSFDVAELAKMMASEYVMASDPYNTQKKQEMSDLLKIKNRELKLKVAELEIRCMENRQRD</sequence>
<feature type="region of interest" description="Disordered" evidence="2">
    <location>
        <begin position="1"/>
        <end position="138"/>
    </location>
</feature>
<keyword evidence="1" id="KW-0175">Coiled coil</keyword>
<feature type="compositionally biased region" description="Acidic residues" evidence="2">
    <location>
        <begin position="101"/>
        <end position="111"/>
    </location>
</feature>
<feature type="domain" description="No apical meristem-associated C-terminal" evidence="3">
    <location>
        <begin position="48"/>
        <end position="184"/>
    </location>
</feature>
<evidence type="ECO:0000259" key="3">
    <source>
        <dbReference type="Pfam" id="PF14303"/>
    </source>
</evidence>
<evidence type="ECO:0000313" key="4">
    <source>
        <dbReference type="EMBL" id="GEY12992.1"/>
    </source>
</evidence>
<proteinExistence type="predicted"/>
<name>A0A699HGZ0_TANCI</name>
<organism evidence="4">
    <name type="scientific">Tanacetum cinerariifolium</name>
    <name type="common">Dalmatian daisy</name>
    <name type="synonym">Chrysanthemum cinerariifolium</name>
    <dbReference type="NCBI Taxonomy" id="118510"/>
    <lineage>
        <taxon>Eukaryota</taxon>
        <taxon>Viridiplantae</taxon>
        <taxon>Streptophyta</taxon>
        <taxon>Embryophyta</taxon>
        <taxon>Tracheophyta</taxon>
        <taxon>Spermatophyta</taxon>
        <taxon>Magnoliopsida</taxon>
        <taxon>eudicotyledons</taxon>
        <taxon>Gunneridae</taxon>
        <taxon>Pentapetalae</taxon>
        <taxon>asterids</taxon>
        <taxon>campanulids</taxon>
        <taxon>Asterales</taxon>
        <taxon>Asteraceae</taxon>
        <taxon>Asteroideae</taxon>
        <taxon>Anthemideae</taxon>
        <taxon>Anthemidinae</taxon>
        <taxon>Tanacetum</taxon>
    </lineage>
</organism>
<dbReference type="InterPro" id="IPR029466">
    <property type="entry name" value="NAM-associated_C"/>
</dbReference>
<gene>
    <name evidence="4" type="ORF">Tci_384966</name>
</gene>
<accession>A0A699HGZ0</accession>
<evidence type="ECO:0000256" key="1">
    <source>
        <dbReference type="SAM" id="Coils"/>
    </source>
</evidence>
<feature type="coiled-coil region" evidence="1">
    <location>
        <begin position="168"/>
        <end position="195"/>
    </location>
</feature>
<protein>
    <recommendedName>
        <fullName evidence="3">No apical meristem-associated C-terminal domain-containing protein</fullName>
    </recommendedName>
</protein>
<feature type="compositionally biased region" description="Basic and acidic residues" evidence="2">
    <location>
        <begin position="112"/>
        <end position="125"/>
    </location>
</feature>
<dbReference type="Pfam" id="PF14303">
    <property type="entry name" value="NAM-associated"/>
    <property type="match status" value="1"/>
</dbReference>
<feature type="compositionally biased region" description="Polar residues" evidence="2">
    <location>
        <begin position="78"/>
        <end position="96"/>
    </location>
</feature>
<comment type="caution">
    <text evidence="4">The sequence shown here is derived from an EMBL/GenBank/DDBJ whole genome shotgun (WGS) entry which is preliminary data.</text>
</comment>
<reference evidence="4" key="1">
    <citation type="journal article" date="2019" name="Sci. Rep.">
        <title>Draft genome of Tanacetum cinerariifolium, the natural source of mosquito coil.</title>
        <authorList>
            <person name="Yamashiro T."/>
            <person name="Shiraishi A."/>
            <person name="Satake H."/>
            <person name="Nakayama K."/>
        </authorList>
    </citation>
    <scope>NUCLEOTIDE SEQUENCE</scope>
</reference>
<evidence type="ECO:0000256" key="2">
    <source>
        <dbReference type="SAM" id="MobiDB-lite"/>
    </source>
</evidence>
<dbReference type="AlphaFoldDB" id="A0A699HGZ0"/>
<feature type="compositionally biased region" description="Low complexity" evidence="2">
    <location>
        <begin position="14"/>
        <end position="39"/>
    </location>
</feature>